<dbReference type="PANTHER" id="PTHR43298">
    <property type="entry name" value="MULTIDRUG RESISTANCE PROTEIN NORM-RELATED"/>
    <property type="match status" value="1"/>
</dbReference>
<dbReference type="InterPro" id="IPR002528">
    <property type="entry name" value="MATE_fam"/>
</dbReference>
<keyword evidence="5 10" id="KW-0812">Transmembrane</keyword>
<comment type="subcellular location">
    <subcellularLocation>
        <location evidence="1">Cell membrane</location>
        <topology evidence="1">Multi-pass membrane protein</topology>
    </subcellularLocation>
</comment>
<evidence type="ECO:0000256" key="5">
    <source>
        <dbReference type="ARBA" id="ARBA00022692"/>
    </source>
</evidence>
<keyword evidence="7" id="KW-0406">Ion transport</keyword>
<evidence type="ECO:0000313" key="12">
    <source>
        <dbReference type="Proteomes" id="UP000199170"/>
    </source>
</evidence>
<evidence type="ECO:0000256" key="9">
    <source>
        <dbReference type="ARBA" id="ARBA00031636"/>
    </source>
</evidence>
<dbReference type="EMBL" id="FNPB01000005">
    <property type="protein sequence ID" value="SDY01679.1"/>
    <property type="molecule type" value="Genomic_DNA"/>
</dbReference>
<keyword evidence="8 10" id="KW-0472">Membrane</keyword>
<evidence type="ECO:0000313" key="11">
    <source>
        <dbReference type="EMBL" id="SDY01679.1"/>
    </source>
</evidence>
<evidence type="ECO:0000256" key="10">
    <source>
        <dbReference type="SAM" id="Phobius"/>
    </source>
</evidence>
<evidence type="ECO:0000256" key="2">
    <source>
        <dbReference type="ARBA" id="ARBA00022448"/>
    </source>
</evidence>
<proteinExistence type="predicted"/>
<dbReference type="PANTHER" id="PTHR43298:SF2">
    <property type="entry name" value="FMN_FAD EXPORTER YEEO-RELATED"/>
    <property type="match status" value="1"/>
</dbReference>
<dbReference type="NCBIfam" id="TIGR00797">
    <property type="entry name" value="matE"/>
    <property type="match status" value="1"/>
</dbReference>
<dbReference type="InterPro" id="IPR050222">
    <property type="entry name" value="MATE_MdtK"/>
</dbReference>
<feature type="transmembrane region" description="Helical" evidence="10">
    <location>
        <begin position="133"/>
        <end position="154"/>
    </location>
</feature>
<keyword evidence="4" id="KW-1003">Cell membrane</keyword>
<feature type="transmembrane region" description="Helical" evidence="10">
    <location>
        <begin position="166"/>
        <end position="187"/>
    </location>
</feature>
<protein>
    <recommendedName>
        <fullName evidence="9">Multidrug-efflux transporter</fullName>
    </recommendedName>
</protein>
<evidence type="ECO:0000256" key="1">
    <source>
        <dbReference type="ARBA" id="ARBA00004651"/>
    </source>
</evidence>
<evidence type="ECO:0000256" key="3">
    <source>
        <dbReference type="ARBA" id="ARBA00022449"/>
    </source>
</evidence>
<dbReference type="CDD" id="cd13137">
    <property type="entry name" value="MATE_NorM_like"/>
    <property type="match status" value="1"/>
</dbReference>
<dbReference type="GO" id="GO:0006811">
    <property type="term" value="P:monoatomic ion transport"/>
    <property type="evidence" value="ECO:0007669"/>
    <property type="project" value="UniProtKB-KW"/>
</dbReference>
<dbReference type="AlphaFoldDB" id="A0A1H3GHB2"/>
<feature type="transmembrane region" description="Helical" evidence="10">
    <location>
        <begin position="415"/>
        <end position="437"/>
    </location>
</feature>
<dbReference type="RefSeq" id="WP_089766949.1">
    <property type="nucleotide sequence ID" value="NZ_FNPB01000005.1"/>
</dbReference>
<feature type="transmembrane region" description="Helical" evidence="10">
    <location>
        <begin position="94"/>
        <end position="113"/>
    </location>
</feature>
<feature type="transmembrane region" description="Helical" evidence="10">
    <location>
        <begin position="312"/>
        <end position="335"/>
    </location>
</feature>
<dbReference type="GO" id="GO:0042910">
    <property type="term" value="F:xenobiotic transmembrane transporter activity"/>
    <property type="evidence" value="ECO:0007669"/>
    <property type="project" value="InterPro"/>
</dbReference>
<evidence type="ECO:0000256" key="7">
    <source>
        <dbReference type="ARBA" id="ARBA00023065"/>
    </source>
</evidence>
<keyword evidence="6 10" id="KW-1133">Transmembrane helix</keyword>
<evidence type="ECO:0000256" key="8">
    <source>
        <dbReference type="ARBA" id="ARBA00023136"/>
    </source>
</evidence>
<dbReference type="Pfam" id="PF01554">
    <property type="entry name" value="MatE"/>
    <property type="match status" value="2"/>
</dbReference>
<organism evidence="11 12">
    <name type="scientific">Halobellus clavatus</name>
    <dbReference type="NCBI Taxonomy" id="660517"/>
    <lineage>
        <taxon>Archaea</taxon>
        <taxon>Methanobacteriati</taxon>
        <taxon>Methanobacteriota</taxon>
        <taxon>Stenosarchaea group</taxon>
        <taxon>Halobacteria</taxon>
        <taxon>Halobacteriales</taxon>
        <taxon>Haloferacaceae</taxon>
        <taxon>Halobellus</taxon>
    </lineage>
</organism>
<feature type="transmembrane region" description="Helical" evidence="10">
    <location>
        <begin position="385"/>
        <end position="409"/>
    </location>
</feature>
<reference evidence="12" key="1">
    <citation type="submission" date="2016-10" db="EMBL/GenBank/DDBJ databases">
        <authorList>
            <person name="Varghese N."/>
            <person name="Submissions S."/>
        </authorList>
    </citation>
    <scope>NUCLEOTIDE SEQUENCE [LARGE SCALE GENOMIC DNA]</scope>
    <source>
        <strain evidence="12">CGMCC 1.10118</strain>
    </source>
</reference>
<dbReference type="InterPro" id="IPR048279">
    <property type="entry name" value="MdtK-like"/>
</dbReference>
<dbReference type="GO" id="GO:0015297">
    <property type="term" value="F:antiporter activity"/>
    <property type="evidence" value="ECO:0007669"/>
    <property type="project" value="UniProtKB-KW"/>
</dbReference>
<dbReference type="GO" id="GO:0005886">
    <property type="term" value="C:plasma membrane"/>
    <property type="evidence" value="ECO:0007669"/>
    <property type="project" value="UniProtKB-SubCell"/>
</dbReference>
<accession>A0A1H3GHB2</accession>
<sequence>MFPSDRLRSVWAQTVSLGWPVAVQQTLNTLMRTVDILVTGFFSPAAVAAIGLADLYSRLPLRIGMGLGSGAIALSSQETGRGAEDTRDRAITQALLLGFLAGLPLVAVGLAFGEDLVALLGASSEVARLGGQYLAIILVAAPMRIAGFVGARALQGTGDTRTPMLINGSATLLNILLSLALGLGLAGLPRLGIVGVGVATAVGRTVETGLVTATIASDRVSLSFARPRGLLLTRQLLEVAVPDVAGGLSTEIARFPFNSLLLLFGTEATAAYHIANRLYQQLAAPLFRAFRTVSSILVGQALGSDRPDDARYTAFAICGLSLAVLGALGALLFAGAGPLSTIFTDDPATIRFATGFNRTFAVAMAFIGIYFPFSGALKGSGDTRTPFWAGVVGSYVFLLGVSFLLAVTLDYGLSGVYVGIVLSYVSRAVIVGARMFGDDWAELAARMIDEREAAGDQG</sequence>
<evidence type="ECO:0000256" key="6">
    <source>
        <dbReference type="ARBA" id="ARBA00022989"/>
    </source>
</evidence>
<name>A0A1H3GHB2_9EURY</name>
<feature type="transmembrane region" description="Helical" evidence="10">
    <location>
        <begin position="355"/>
        <end position="373"/>
    </location>
</feature>
<gene>
    <name evidence="11" type="ORF">SAMN04487946_105125</name>
</gene>
<keyword evidence="2" id="KW-0813">Transport</keyword>
<evidence type="ECO:0000256" key="4">
    <source>
        <dbReference type="ARBA" id="ARBA00022475"/>
    </source>
</evidence>
<keyword evidence="3" id="KW-0050">Antiport</keyword>
<dbReference type="Proteomes" id="UP000199170">
    <property type="component" value="Unassembled WGS sequence"/>
</dbReference>
<dbReference type="STRING" id="660517.SAMN04487946_105125"/>
<dbReference type="PIRSF" id="PIRSF006603">
    <property type="entry name" value="DinF"/>
    <property type="match status" value="1"/>
</dbReference>
<keyword evidence="12" id="KW-1185">Reference proteome</keyword>